<evidence type="ECO:0000256" key="11">
    <source>
        <dbReference type="ARBA" id="ARBA00022989"/>
    </source>
</evidence>
<feature type="binding site" evidence="14">
    <location>
        <position position="366"/>
    </location>
    <ligand>
        <name>Zn(2+)</name>
        <dbReference type="ChEBI" id="CHEBI:29105"/>
    </ligand>
</feature>
<comment type="catalytic activity">
    <reaction evidence="14">
        <text>Preferential cleavage: (Ac)2-L-Lys-D-Ala-|-D-Ala. Also transpeptidation of peptidyl-alanyl moieties that are N-acyl substituents of D-alanine.</text>
        <dbReference type="EC" id="3.4.16.4"/>
    </reaction>
</comment>
<keyword evidence="11 14" id="KW-1133">Transmembrane helix</keyword>
<dbReference type="NCBIfam" id="TIGR03423">
    <property type="entry name" value="pbp2_mrdA"/>
    <property type="match status" value="1"/>
</dbReference>
<keyword evidence="9 14" id="KW-0133">Cell shape</keyword>
<dbReference type="Gene3D" id="3.90.1310.10">
    <property type="entry name" value="Penicillin-binding protein 2a (Domain 2)"/>
    <property type="match status" value="1"/>
</dbReference>
<dbReference type="GO" id="GO:0071555">
    <property type="term" value="P:cell wall organization"/>
    <property type="evidence" value="ECO:0007669"/>
    <property type="project" value="UniProtKB-KW"/>
</dbReference>
<dbReference type="Proteomes" id="UP000054785">
    <property type="component" value="Unassembled WGS sequence"/>
</dbReference>
<comment type="similarity">
    <text evidence="14">Belongs to the transpeptidase family. MrdA subfamily.</text>
</comment>
<keyword evidence="14" id="KW-0862">Zinc</keyword>
<dbReference type="Pfam" id="PF03717">
    <property type="entry name" value="PBP_dimer"/>
    <property type="match status" value="1"/>
</dbReference>
<keyword evidence="4 14" id="KW-0997">Cell inner membrane</keyword>
<evidence type="ECO:0000256" key="5">
    <source>
        <dbReference type="ARBA" id="ARBA00022645"/>
    </source>
</evidence>
<dbReference type="GO" id="GO:0009252">
    <property type="term" value="P:peptidoglycan biosynthetic process"/>
    <property type="evidence" value="ECO:0007669"/>
    <property type="project" value="UniProtKB-UniRule"/>
</dbReference>
<proteinExistence type="inferred from homology"/>
<evidence type="ECO:0000313" key="15">
    <source>
        <dbReference type="EMBL" id="KTD00710.1"/>
    </source>
</evidence>
<dbReference type="Pfam" id="PF00905">
    <property type="entry name" value="Transpeptidase"/>
    <property type="match status" value="1"/>
</dbReference>
<evidence type="ECO:0000256" key="2">
    <source>
        <dbReference type="ARBA" id="ARBA00004236"/>
    </source>
</evidence>
<evidence type="ECO:0000256" key="13">
    <source>
        <dbReference type="ARBA" id="ARBA00023316"/>
    </source>
</evidence>
<evidence type="ECO:0000256" key="14">
    <source>
        <dbReference type="HAMAP-Rule" id="MF_02081"/>
    </source>
</evidence>
<sequence>MRSSLYQKPVRTESETHKIRLTVLIVLVFLLTLVLIGRMFWLQIADYRRYETLSRKNQISVIPIAPPRGLIFDRNGVVLAENVPVYVLEIIPERVKNLQDTLERLKALLPSVTDEDIATFNRLRRQNRAFMSIPFKLKLTQEEVATFAISQYRFPGVSIKARLMRYYPLKNVTAHLLGYVARINAAELRTVDSKNYQATNFIGKSGVEKYYEDLLHGQVGYQQVETDVSGRTVRVLERQSPLSGEKLYLTIDARLQQAAFDAMGESRGAVVVINPNNGEVLAMVSTPSFDPNLFVNGITHADYQQLTNERERPLYNRAVRGLYPPASTIKPYVALAGLDRGFVTTNTTIYDPGWFRLPNVSHQYRDWKRGGHGMIHLKRAIAVSCDTYFYHLGNRMGINAIEEMLTRFGFGQLTHIDLNEEAPGIVPNTFWKRQTRGLPWYPGDTLISAIGQGFMLASPLQIANAVATMSQKGHRYRPHLLAHSVQSDTGAVHHTKILEEYPVRLRNDANWDIVHEGMQSVLTSNEGTGYRFGRNPPFSMAGKTGTAQVFGGKQYEKRRNQVIPEYLRDHSLFIGFSPVENPQVAIAVMVENDTLASQVARKIMDTWYTLHPDGAAS</sequence>
<comment type="cofactor">
    <cofactor evidence="14">
        <name>Zn(2+)</name>
        <dbReference type="ChEBI" id="CHEBI:29105"/>
    </cofactor>
    <text evidence="14">Binds one Zn(2+) ion per subunit.</text>
</comment>
<feature type="binding site" evidence="14">
    <location>
        <position position="372"/>
    </location>
    <ligand>
        <name>Zn(2+)</name>
        <dbReference type="ChEBI" id="CHEBI:29105"/>
    </ligand>
</feature>
<protein>
    <recommendedName>
        <fullName evidence="14">Peptidoglycan D,D-transpeptidase MrdA</fullName>
        <ecNumber evidence="14">3.4.16.4</ecNumber>
    </recommendedName>
    <alternativeName>
        <fullName evidence="14">Penicillin-binding protein 2</fullName>
        <shortName evidence="14">PBP-2</shortName>
    </alternativeName>
</protein>
<accession>A0A0W0TZ61</accession>
<reference evidence="15 16" key="1">
    <citation type="submission" date="2015-11" db="EMBL/GenBank/DDBJ databases">
        <title>Genomic analysis of 38 Legionella species identifies large and diverse effector repertoires.</title>
        <authorList>
            <person name="Burstein D."/>
            <person name="Amaro F."/>
            <person name="Zusman T."/>
            <person name="Lifshitz Z."/>
            <person name="Cohen O."/>
            <person name="Gilbert J.A."/>
            <person name="Pupko T."/>
            <person name="Shuman H.A."/>
            <person name="Segal G."/>
        </authorList>
    </citation>
    <scope>NUCLEOTIDE SEQUENCE [LARGE SCALE GENOMIC DNA]</scope>
    <source>
        <strain evidence="15 16">ATCC 49504</strain>
    </source>
</reference>
<dbReference type="RefSeq" id="WP_028386363.1">
    <property type="nucleotide sequence ID" value="NZ_CAAAHN010000014.1"/>
</dbReference>
<evidence type="ECO:0000256" key="1">
    <source>
        <dbReference type="ARBA" id="ARBA00004167"/>
    </source>
</evidence>
<keyword evidence="10 14" id="KW-0573">Peptidoglycan synthesis</keyword>
<dbReference type="EMBL" id="LNYC01000032">
    <property type="protein sequence ID" value="KTD00710.1"/>
    <property type="molecule type" value="Genomic_DNA"/>
</dbReference>
<dbReference type="OrthoDB" id="9766847at2"/>
<keyword evidence="12 14" id="KW-0472">Membrane</keyword>
<keyword evidence="7 14" id="KW-0812">Transmembrane</keyword>
<dbReference type="GO" id="GO:0008658">
    <property type="term" value="F:penicillin binding"/>
    <property type="evidence" value="ECO:0007669"/>
    <property type="project" value="UniProtKB-UniRule"/>
</dbReference>
<dbReference type="SUPFAM" id="SSF56519">
    <property type="entry name" value="Penicillin binding protein dimerisation domain"/>
    <property type="match status" value="1"/>
</dbReference>
<evidence type="ECO:0000256" key="6">
    <source>
        <dbReference type="ARBA" id="ARBA00022670"/>
    </source>
</evidence>
<evidence type="ECO:0000256" key="12">
    <source>
        <dbReference type="ARBA" id="ARBA00023136"/>
    </source>
</evidence>
<dbReference type="HAMAP" id="MF_02081">
    <property type="entry name" value="MrdA_transpept"/>
    <property type="match status" value="1"/>
</dbReference>
<keyword evidence="8 14" id="KW-0378">Hydrolase</keyword>
<evidence type="ECO:0000313" key="16">
    <source>
        <dbReference type="Proteomes" id="UP000054785"/>
    </source>
</evidence>
<dbReference type="GO" id="GO:0005886">
    <property type="term" value="C:plasma membrane"/>
    <property type="evidence" value="ECO:0007669"/>
    <property type="project" value="UniProtKB-SubCell"/>
</dbReference>
<evidence type="ECO:0000256" key="3">
    <source>
        <dbReference type="ARBA" id="ARBA00022475"/>
    </source>
</evidence>
<feature type="active site" description="Acyl-ester intermediate" evidence="14">
    <location>
        <position position="327"/>
    </location>
</feature>
<dbReference type="GO" id="GO:0006508">
    <property type="term" value="P:proteolysis"/>
    <property type="evidence" value="ECO:0007669"/>
    <property type="project" value="UniProtKB-KW"/>
</dbReference>
<evidence type="ECO:0000256" key="4">
    <source>
        <dbReference type="ARBA" id="ARBA00022519"/>
    </source>
</evidence>
<dbReference type="InterPro" id="IPR017790">
    <property type="entry name" value="Penicillin-binding_protein_2"/>
</dbReference>
<feature type="binding site" evidence="14">
    <location>
        <position position="385"/>
    </location>
    <ligand>
        <name>Zn(2+)</name>
        <dbReference type="ChEBI" id="CHEBI:29105"/>
    </ligand>
</feature>
<dbReference type="GO" id="GO:0008360">
    <property type="term" value="P:regulation of cell shape"/>
    <property type="evidence" value="ECO:0007669"/>
    <property type="project" value="UniProtKB-KW"/>
</dbReference>
<dbReference type="InterPro" id="IPR005311">
    <property type="entry name" value="PBP_dimer"/>
</dbReference>
<dbReference type="GO" id="GO:0009002">
    <property type="term" value="F:serine-type D-Ala-D-Ala carboxypeptidase activity"/>
    <property type="evidence" value="ECO:0007669"/>
    <property type="project" value="UniProtKB-UniRule"/>
</dbReference>
<dbReference type="EC" id="3.4.16.4" evidence="14"/>
<evidence type="ECO:0000256" key="8">
    <source>
        <dbReference type="ARBA" id="ARBA00022801"/>
    </source>
</evidence>
<dbReference type="PANTHER" id="PTHR30627">
    <property type="entry name" value="PEPTIDOGLYCAN D,D-TRANSPEPTIDASE"/>
    <property type="match status" value="1"/>
</dbReference>
<feature type="binding site" evidence="14">
    <location>
        <position position="351"/>
    </location>
    <ligand>
        <name>Zn(2+)</name>
        <dbReference type="ChEBI" id="CHEBI:29105"/>
    </ligand>
</feature>
<evidence type="ECO:0000256" key="10">
    <source>
        <dbReference type="ARBA" id="ARBA00022984"/>
    </source>
</evidence>
<organism evidence="15 16">
    <name type="scientific">Legionella geestiana</name>
    <dbReference type="NCBI Taxonomy" id="45065"/>
    <lineage>
        <taxon>Bacteria</taxon>
        <taxon>Pseudomonadati</taxon>
        <taxon>Pseudomonadota</taxon>
        <taxon>Gammaproteobacteria</taxon>
        <taxon>Legionellales</taxon>
        <taxon>Legionellaceae</taxon>
        <taxon>Legionella</taxon>
    </lineage>
</organism>
<dbReference type="Gene3D" id="3.40.710.10">
    <property type="entry name" value="DD-peptidase/beta-lactamase superfamily"/>
    <property type="match status" value="1"/>
</dbReference>
<keyword evidence="14" id="KW-0479">Metal-binding</keyword>
<dbReference type="SUPFAM" id="SSF56601">
    <property type="entry name" value="beta-lactamase/transpeptidase-like"/>
    <property type="match status" value="1"/>
</dbReference>
<dbReference type="PANTHER" id="PTHR30627:SF2">
    <property type="entry name" value="PEPTIDOGLYCAN D,D-TRANSPEPTIDASE MRDA"/>
    <property type="match status" value="1"/>
</dbReference>
<evidence type="ECO:0000256" key="9">
    <source>
        <dbReference type="ARBA" id="ARBA00022960"/>
    </source>
</evidence>
<gene>
    <name evidence="14" type="primary">mrdA</name>
    <name evidence="15" type="ORF">Lgee_0974</name>
</gene>
<feature type="transmembrane region" description="Helical" evidence="14">
    <location>
        <begin position="21"/>
        <end position="41"/>
    </location>
</feature>
<comment type="pathway">
    <text evidence="14">Cell wall biogenesis; peptidoglycan biosynthesis.</text>
</comment>
<dbReference type="InterPro" id="IPR036138">
    <property type="entry name" value="PBP_dimer_sf"/>
</dbReference>
<keyword evidence="3 14" id="KW-1003">Cell membrane</keyword>
<keyword evidence="6 14" id="KW-0645">Protease</keyword>
<comment type="caution">
    <text evidence="15">The sequence shown here is derived from an EMBL/GenBank/DDBJ whole genome shotgun (WGS) entry which is preliminary data.</text>
</comment>
<name>A0A0W0TZ61_9GAMM</name>
<dbReference type="InterPro" id="IPR012338">
    <property type="entry name" value="Beta-lactam/transpept-like"/>
</dbReference>
<comment type="function">
    <text evidence="14">Catalyzes cross-linking of the peptidoglycan cell wall.</text>
</comment>
<dbReference type="UniPathway" id="UPA00219"/>
<dbReference type="InterPro" id="IPR001460">
    <property type="entry name" value="PCN-bd_Tpept"/>
</dbReference>
<dbReference type="AlphaFoldDB" id="A0A0W0TZ61"/>
<keyword evidence="16" id="KW-1185">Reference proteome</keyword>
<keyword evidence="13 14" id="KW-0961">Cell wall biogenesis/degradation</keyword>
<dbReference type="GO" id="GO:0008270">
    <property type="term" value="F:zinc ion binding"/>
    <property type="evidence" value="ECO:0007669"/>
    <property type="project" value="UniProtKB-UniRule"/>
</dbReference>
<comment type="subcellular location">
    <subcellularLocation>
        <location evidence="14">Cell inner membrane</location>
        <topology evidence="14">Single-pass membrane protein</topology>
    </subcellularLocation>
    <subcellularLocation>
        <location evidence="2">Cell membrane</location>
    </subcellularLocation>
    <subcellularLocation>
        <location evidence="1">Membrane</location>
        <topology evidence="1">Single-pass membrane protein</topology>
    </subcellularLocation>
</comment>
<dbReference type="Gene3D" id="3.30.1390.30">
    <property type="entry name" value="Penicillin-binding protein 2a, domain 3"/>
    <property type="match status" value="1"/>
</dbReference>
<dbReference type="PATRIC" id="fig|45065.4.peg.1046"/>
<dbReference type="STRING" id="45065.Lgee_0974"/>
<keyword evidence="5 14" id="KW-0121">Carboxypeptidase</keyword>
<dbReference type="GO" id="GO:0071972">
    <property type="term" value="F:peptidoglycan L,D-transpeptidase activity"/>
    <property type="evidence" value="ECO:0007669"/>
    <property type="project" value="TreeGrafter"/>
</dbReference>
<dbReference type="InterPro" id="IPR050515">
    <property type="entry name" value="Beta-lactam/transpept"/>
</dbReference>
<evidence type="ECO:0000256" key="7">
    <source>
        <dbReference type="ARBA" id="ARBA00022692"/>
    </source>
</evidence>